<evidence type="ECO:0000256" key="1">
    <source>
        <dbReference type="ARBA" id="ARBA00004141"/>
    </source>
</evidence>
<proteinExistence type="predicted"/>
<feature type="transmembrane region" description="Helical" evidence="7">
    <location>
        <begin position="825"/>
        <end position="842"/>
    </location>
</feature>
<comment type="caution">
    <text evidence="10">The sequence shown here is derived from an EMBL/GenBank/DDBJ whole genome shotgun (WGS) entry which is preliminary data.</text>
</comment>
<evidence type="ECO:0000256" key="5">
    <source>
        <dbReference type="ARBA" id="ARBA00023136"/>
    </source>
</evidence>
<name>A0A814XVQ9_9BILA</name>
<dbReference type="Proteomes" id="UP000663889">
    <property type="component" value="Unassembled WGS sequence"/>
</dbReference>
<evidence type="ECO:0000313" key="10">
    <source>
        <dbReference type="EMBL" id="CAF1221161.1"/>
    </source>
</evidence>
<feature type="domain" description="CCDC93 N-terminal" evidence="9">
    <location>
        <begin position="38"/>
        <end position="144"/>
    </location>
</feature>
<feature type="coiled-coil region" evidence="6">
    <location>
        <begin position="312"/>
        <end position="447"/>
    </location>
</feature>
<dbReference type="FunFam" id="1.20.1250.20:FF:000013">
    <property type="entry name" value="MFS general substrate transporter"/>
    <property type="match status" value="1"/>
</dbReference>
<evidence type="ECO:0008006" key="12">
    <source>
        <dbReference type="Google" id="ProtNLM"/>
    </source>
</evidence>
<feature type="transmembrane region" description="Helical" evidence="7">
    <location>
        <begin position="944"/>
        <end position="971"/>
    </location>
</feature>
<evidence type="ECO:0000256" key="4">
    <source>
        <dbReference type="ARBA" id="ARBA00022989"/>
    </source>
</evidence>
<dbReference type="InterPro" id="IPR048747">
    <property type="entry name" value="CCDC93_N"/>
</dbReference>
<keyword evidence="5 7" id="KW-0472">Membrane</keyword>
<keyword evidence="4 7" id="KW-1133">Transmembrane helix</keyword>
<comment type="subcellular location">
    <subcellularLocation>
        <location evidence="1">Membrane</location>
        <topology evidence="1">Multi-pass membrane protein</topology>
    </subcellularLocation>
</comment>
<dbReference type="Gene3D" id="1.20.1250.20">
    <property type="entry name" value="MFS general substrate transporter like domains"/>
    <property type="match status" value="2"/>
</dbReference>
<reference evidence="10" key="1">
    <citation type="submission" date="2021-02" db="EMBL/GenBank/DDBJ databases">
        <authorList>
            <person name="Nowell W R."/>
        </authorList>
    </citation>
    <scope>NUCLEOTIDE SEQUENCE</scope>
</reference>
<feature type="transmembrane region" description="Helical" evidence="7">
    <location>
        <begin position="649"/>
        <end position="672"/>
    </location>
</feature>
<feature type="transmembrane region" description="Helical" evidence="7">
    <location>
        <begin position="576"/>
        <end position="594"/>
    </location>
</feature>
<feature type="transmembrane region" description="Helical" evidence="7">
    <location>
        <begin position="684"/>
        <end position="708"/>
    </location>
</feature>
<gene>
    <name evidence="10" type="ORF">SEV965_LOCUS22194</name>
</gene>
<evidence type="ECO:0000259" key="8">
    <source>
        <dbReference type="Pfam" id="PF09762"/>
    </source>
</evidence>
<protein>
    <recommendedName>
        <fullName evidence="12">Coiled-coil domain-containing protein 93</fullName>
    </recommendedName>
</protein>
<dbReference type="Pfam" id="PF09762">
    <property type="entry name" value="CCDC93_CC"/>
    <property type="match status" value="1"/>
</dbReference>
<evidence type="ECO:0000256" key="3">
    <source>
        <dbReference type="ARBA" id="ARBA00022692"/>
    </source>
</evidence>
<accession>A0A814XVQ9</accession>
<dbReference type="PANTHER" id="PTHR43791">
    <property type="entry name" value="PERMEASE-RELATED"/>
    <property type="match status" value="1"/>
</dbReference>
<dbReference type="Pfam" id="PF07690">
    <property type="entry name" value="MFS_1"/>
    <property type="match status" value="1"/>
</dbReference>
<evidence type="ECO:0000256" key="7">
    <source>
        <dbReference type="SAM" id="Phobius"/>
    </source>
</evidence>
<keyword evidence="6" id="KW-0175">Coiled coil</keyword>
<organism evidence="10 11">
    <name type="scientific">Rotaria sordida</name>
    <dbReference type="NCBI Taxonomy" id="392033"/>
    <lineage>
        <taxon>Eukaryota</taxon>
        <taxon>Metazoa</taxon>
        <taxon>Spiralia</taxon>
        <taxon>Gnathifera</taxon>
        <taxon>Rotifera</taxon>
        <taxon>Eurotatoria</taxon>
        <taxon>Bdelloidea</taxon>
        <taxon>Philodinida</taxon>
        <taxon>Philodinidae</taxon>
        <taxon>Rotaria</taxon>
    </lineage>
</organism>
<feature type="transmembrane region" description="Helical" evidence="7">
    <location>
        <begin position="880"/>
        <end position="902"/>
    </location>
</feature>
<feature type="transmembrane region" description="Helical" evidence="7">
    <location>
        <begin position="789"/>
        <end position="813"/>
    </location>
</feature>
<evidence type="ECO:0000313" key="11">
    <source>
        <dbReference type="Proteomes" id="UP000663889"/>
    </source>
</evidence>
<sequence length="1007" mass="117415">MSLSSMEQKMQTVIVRQKMSTLDEEGRLRKFDIREDPEQKAKCDQTMELLLVAGYFRVRIKGLSEFDKVIGGLAWSIQACNFTVDIDVLYQENATLGQKIALTERIVLVLSRMKCPYPIEPHQIQGEDFIHIFPVVQWLVKRVFERRADIGDFNRAYTINQYDKQFGKTIDEVQHQQTISLKQNVEAIRIRHRPKRRYRCLDNKKARLNNSDECRKRIHSTLVEFDQIHQLFTSVDNNEKPQQDINILTNNMVNEKSKITTQTVYTLVNQQQDTLREIIDDFEEKEKVRLEEALLSENGQQQLAIRTFKIQLNKQIEKINTLQNLIEQTKIQKDEKRNLALEIKQEYEQLNTELEQIETQTKDIDPESLKRIEALVAEYETIKKQEQERRTTYKNKKNELEQEIVQLQTRLQSSPSSDIDTEENEKIKQIEEQYQSVADRLQNQRLALAKKTREISSISRQIDDIPTSIELAQYRQAFFQLYNQSAVLYRQTKQNYTLYNTFTDMINYMTKEIKLIESIYESYPQAIQSHNGKDNFLKQLETIVESTMTVASSEIATNSNHDYEIEKQKLMHKLDLHLLPILSILYLLSYLNGTNIANAKLFGLVNDIQLTSEQYQWCLSIYFFGFVIFQIPSNIILRRYQPSNWISLIVLLWARFLLGTFQCGFFPGFIYYTSLWYRRKEQAIRLGFFWSFSALAGAFGGLIAYGITQIKSPILTAWQLIFIIEGVPTIILAFFCWFYIPDTPEQARFLNDKQRQLETDRLRQDAGASHHSSFSWSQVLSVFTDWKTYIYALIYICGTTSLQGITLVLPTLISDMDQWTPIQTQLMTVPPYLVAFITILIVSRSSDYFVERSFHLVFTNLLTICGLLILIFIDQQYVCILYIGVVLVISGLYSNVSIRVTWINNNFASLTRRAVATAFIISIAAIGGIISGQIYQAEQKPRYLIGNTITLICCVIQTTLVISLRLIFMYINHQRSKMNDEEIKKQIEKYGGDKLAGDHHPEYRYTL</sequence>
<evidence type="ECO:0000256" key="6">
    <source>
        <dbReference type="SAM" id="Coils"/>
    </source>
</evidence>
<feature type="domain" description="CCDC93 coiled-coil" evidence="8">
    <location>
        <begin position="191"/>
        <end position="547"/>
    </location>
</feature>
<dbReference type="InterPro" id="IPR011701">
    <property type="entry name" value="MFS"/>
</dbReference>
<dbReference type="AlphaFoldDB" id="A0A814XVQ9"/>
<evidence type="ECO:0000259" key="9">
    <source>
        <dbReference type="Pfam" id="PF21673"/>
    </source>
</evidence>
<dbReference type="Pfam" id="PF21673">
    <property type="entry name" value="CCDC93_N"/>
    <property type="match status" value="1"/>
</dbReference>
<dbReference type="GO" id="GO:0022857">
    <property type="term" value="F:transmembrane transporter activity"/>
    <property type="evidence" value="ECO:0007669"/>
    <property type="project" value="InterPro"/>
</dbReference>
<dbReference type="InterPro" id="IPR019159">
    <property type="entry name" value="CCDC93_CC"/>
</dbReference>
<keyword evidence="3 7" id="KW-0812">Transmembrane</keyword>
<dbReference type="SUPFAM" id="SSF103473">
    <property type="entry name" value="MFS general substrate transporter"/>
    <property type="match status" value="1"/>
</dbReference>
<dbReference type="PANTHER" id="PTHR43791:SF36">
    <property type="entry name" value="TRANSPORTER, PUTATIVE (AFU_ORTHOLOGUE AFUA_6G08340)-RELATED"/>
    <property type="match status" value="1"/>
</dbReference>
<feature type="transmembrane region" description="Helical" evidence="7">
    <location>
        <begin position="914"/>
        <end position="932"/>
    </location>
</feature>
<evidence type="ECO:0000256" key="2">
    <source>
        <dbReference type="ARBA" id="ARBA00022448"/>
    </source>
</evidence>
<feature type="transmembrane region" description="Helical" evidence="7">
    <location>
        <begin position="614"/>
        <end position="637"/>
    </location>
</feature>
<dbReference type="GO" id="GO:0016020">
    <property type="term" value="C:membrane"/>
    <property type="evidence" value="ECO:0007669"/>
    <property type="project" value="UniProtKB-SubCell"/>
</dbReference>
<dbReference type="InterPro" id="IPR036259">
    <property type="entry name" value="MFS_trans_sf"/>
</dbReference>
<feature type="transmembrane region" description="Helical" evidence="7">
    <location>
        <begin position="854"/>
        <end position="873"/>
    </location>
</feature>
<keyword evidence="2" id="KW-0813">Transport</keyword>
<feature type="transmembrane region" description="Helical" evidence="7">
    <location>
        <begin position="720"/>
        <end position="740"/>
    </location>
</feature>
<dbReference type="EMBL" id="CAJNOU010001552">
    <property type="protein sequence ID" value="CAF1221161.1"/>
    <property type="molecule type" value="Genomic_DNA"/>
</dbReference>